<sequence length="35" mass="4208">MPFFVHFPLSNQLKRLLERFSVRLFLGQIARVLPH</sequence>
<organism evidence="1 2">
    <name type="scientific">Pararobbsia alpina</name>
    <dbReference type="NCBI Taxonomy" id="621374"/>
    <lineage>
        <taxon>Bacteria</taxon>
        <taxon>Pseudomonadati</taxon>
        <taxon>Pseudomonadota</taxon>
        <taxon>Betaproteobacteria</taxon>
        <taxon>Burkholderiales</taxon>
        <taxon>Burkholderiaceae</taxon>
        <taxon>Pararobbsia</taxon>
    </lineage>
</organism>
<dbReference type="Proteomes" id="UP000494115">
    <property type="component" value="Unassembled WGS sequence"/>
</dbReference>
<reference evidence="1 2" key="1">
    <citation type="submission" date="2020-04" db="EMBL/GenBank/DDBJ databases">
        <authorList>
            <person name="De Canck E."/>
        </authorList>
    </citation>
    <scope>NUCLEOTIDE SEQUENCE [LARGE SCALE GENOMIC DNA]</scope>
    <source>
        <strain evidence="1 2">LMG 28138</strain>
    </source>
</reference>
<keyword evidence="2" id="KW-1185">Reference proteome</keyword>
<proteinExistence type="predicted"/>
<dbReference type="AlphaFoldDB" id="A0A6S7AX24"/>
<dbReference type="EMBL" id="CADIKM010000003">
    <property type="protein sequence ID" value="CAB3779901.1"/>
    <property type="molecule type" value="Genomic_DNA"/>
</dbReference>
<accession>A0A6S7AX24</accession>
<gene>
    <name evidence="1" type="ORF">LMG28138_00924</name>
</gene>
<name>A0A6S7AX24_9BURK</name>
<protein>
    <submittedName>
        <fullName evidence="1">Uncharacterized protein</fullName>
    </submittedName>
</protein>
<evidence type="ECO:0000313" key="2">
    <source>
        <dbReference type="Proteomes" id="UP000494115"/>
    </source>
</evidence>
<evidence type="ECO:0000313" key="1">
    <source>
        <dbReference type="EMBL" id="CAB3779901.1"/>
    </source>
</evidence>